<evidence type="ECO:0000313" key="1">
    <source>
        <dbReference type="EMBL" id="RYQ80826.1"/>
    </source>
</evidence>
<evidence type="ECO:0008006" key="3">
    <source>
        <dbReference type="Google" id="ProtNLM"/>
    </source>
</evidence>
<dbReference type="AlphaFoldDB" id="A0A444WTL3"/>
<protein>
    <recommendedName>
        <fullName evidence="3">Aminotransferase-like plant mobile domain-containing protein</fullName>
    </recommendedName>
</protein>
<evidence type="ECO:0000313" key="2">
    <source>
        <dbReference type="Proteomes" id="UP000289738"/>
    </source>
</evidence>
<gene>
    <name evidence="1" type="ORF">Ahy_Scaffold1g106966</name>
</gene>
<name>A0A444WTL3_ARAHY</name>
<organism evidence="1 2">
    <name type="scientific">Arachis hypogaea</name>
    <name type="common">Peanut</name>
    <dbReference type="NCBI Taxonomy" id="3818"/>
    <lineage>
        <taxon>Eukaryota</taxon>
        <taxon>Viridiplantae</taxon>
        <taxon>Streptophyta</taxon>
        <taxon>Embryophyta</taxon>
        <taxon>Tracheophyta</taxon>
        <taxon>Spermatophyta</taxon>
        <taxon>Magnoliopsida</taxon>
        <taxon>eudicotyledons</taxon>
        <taxon>Gunneridae</taxon>
        <taxon>Pentapetalae</taxon>
        <taxon>rosids</taxon>
        <taxon>fabids</taxon>
        <taxon>Fabales</taxon>
        <taxon>Fabaceae</taxon>
        <taxon>Papilionoideae</taxon>
        <taxon>50 kb inversion clade</taxon>
        <taxon>dalbergioids sensu lato</taxon>
        <taxon>Dalbergieae</taxon>
        <taxon>Pterocarpus clade</taxon>
        <taxon>Arachis</taxon>
    </lineage>
</organism>
<sequence length="100" mass="11662">MKANCRGSFIKLVWFRALKNRLVLVDEVQIQRYVKCYIMLLFGTVMFGYKSAAGVHWKFLPLLRNYGGSYSSVGNRPAWHTCIDRCVEQLVSTVRRLMVR</sequence>
<comment type="caution">
    <text evidence="1">The sequence shown here is derived from an EMBL/GenBank/DDBJ whole genome shotgun (WGS) entry which is preliminary data.</text>
</comment>
<reference evidence="1 2" key="1">
    <citation type="submission" date="2019-01" db="EMBL/GenBank/DDBJ databases">
        <title>Sequencing of cultivated peanut Arachis hypogaea provides insights into genome evolution and oil improvement.</title>
        <authorList>
            <person name="Chen X."/>
        </authorList>
    </citation>
    <scope>NUCLEOTIDE SEQUENCE [LARGE SCALE GENOMIC DNA]</scope>
    <source>
        <strain evidence="2">cv. Fuhuasheng</strain>
        <tissue evidence="1">Leaves</tissue>
    </source>
</reference>
<keyword evidence="2" id="KW-1185">Reference proteome</keyword>
<proteinExistence type="predicted"/>
<dbReference type="EMBL" id="SDMP01000021">
    <property type="protein sequence ID" value="RYQ80826.1"/>
    <property type="molecule type" value="Genomic_DNA"/>
</dbReference>
<accession>A0A444WTL3</accession>
<dbReference type="Proteomes" id="UP000289738">
    <property type="component" value="Unassembled WGS sequence"/>
</dbReference>